<dbReference type="AlphaFoldDB" id="V8R771"/>
<dbReference type="CDD" id="cd04667">
    <property type="entry name" value="NUDIX_Hydrolase"/>
    <property type="match status" value="1"/>
</dbReference>
<dbReference type="GO" id="GO:0016787">
    <property type="term" value="F:hydrolase activity"/>
    <property type="evidence" value="ECO:0007669"/>
    <property type="project" value="UniProtKB-KW"/>
</dbReference>
<dbReference type="PRINTS" id="PR00502">
    <property type="entry name" value="NUDIXFAMILY"/>
</dbReference>
<dbReference type="InterPro" id="IPR000086">
    <property type="entry name" value="NUDIX_hydrolase_dom"/>
</dbReference>
<dbReference type="SUPFAM" id="SSF55811">
    <property type="entry name" value="Nudix"/>
    <property type="match status" value="1"/>
</dbReference>
<proteinExistence type="inferred from homology"/>
<dbReference type="PATRIC" id="fig|1395516.4.peg.3081"/>
<dbReference type="InterPro" id="IPR020476">
    <property type="entry name" value="Nudix_hydrolase"/>
</dbReference>
<comment type="cofactor">
    <cofactor evidence="1">
        <name>Mg(2+)</name>
        <dbReference type="ChEBI" id="CHEBI:18420"/>
    </cofactor>
</comment>
<dbReference type="InterPro" id="IPR015797">
    <property type="entry name" value="NUDIX_hydrolase-like_dom_sf"/>
</dbReference>
<dbReference type="PANTHER" id="PTHR43046">
    <property type="entry name" value="GDP-MANNOSE MANNOSYL HYDROLASE"/>
    <property type="match status" value="1"/>
</dbReference>
<reference evidence="5" key="1">
    <citation type="journal article" date="2014" name="Genome Announc.">
        <title>Draft Genome Sequence of Pseudomonas moraviensis R28-S.</title>
        <authorList>
            <person name="Hunter S.S."/>
            <person name="Yano H."/>
            <person name="Loftie-Eaton W."/>
            <person name="Hughes J."/>
            <person name="De Gelder L."/>
            <person name="Stragier P."/>
            <person name="De Vos P."/>
            <person name="Settles M.L."/>
            <person name="Top E.M."/>
        </authorList>
    </citation>
    <scope>NUCLEOTIDE SEQUENCE [LARGE SCALE GENOMIC DNA]</scope>
    <source>
        <strain evidence="5">R28-S</strain>
    </source>
</reference>
<dbReference type="EMBL" id="AYMZ01000006">
    <property type="protein sequence ID" value="ETF07405.1"/>
    <property type="molecule type" value="Genomic_DNA"/>
</dbReference>
<name>V8R771_9PSED</name>
<dbReference type="PROSITE" id="PS00893">
    <property type="entry name" value="NUDIX_BOX"/>
    <property type="match status" value="1"/>
</dbReference>
<keyword evidence="2 3" id="KW-0378">Hydrolase</keyword>
<evidence type="ECO:0000256" key="3">
    <source>
        <dbReference type="RuleBase" id="RU003476"/>
    </source>
</evidence>
<organism evidence="5">
    <name type="scientific">Pseudomonas moraviensis R28-S</name>
    <dbReference type="NCBI Taxonomy" id="1395516"/>
    <lineage>
        <taxon>Bacteria</taxon>
        <taxon>Pseudomonadati</taxon>
        <taxon>Pseudomonadota</taxon>
        <taxon>Gammaproteobacteria</taxon>
        <taxon>Pseudomonadales</taxon>
        <taxon>Pseudomonadaceae</taxon>
        <taxon>Pseudomonas</taxon>
    </lineage>
</organism>
<evidence type="ECO:0000313" key="5">
    <source>
        <dbReference type="EMBL" id="ETF07405.1"/>
    </source>
</evidence>
<dbReference type="Pfam" id="PF00293">
    <property type="entry name" value="NUDIX"/>
    <property type="match status" value="1"/>
</dbReference>
<comment type="similarity">
    <text evidence="3">Belongs to the Nudix hydrolase family.</text>
</comment>
<dbReference type="PANTHER" id="PTHR43046:SF14">
    <property type="entry name" value="MUTT_NUDIX FAMILY PROTEIN"/>
    <property type="match status" value="1"/>
</dbReference>
<dbReference type="Proteomes" id="UP000024771">
    <property type="component" value="Chromosome"/>
</dbReference>
<gene>
    <name evidence="5" type="ORF">PMO01_15150</name>
</gene>
<dbReference type="Gene3D" id="3.90.79.10">
    <property type="entry name" value="Nucleoside Triphosphate Pyrophosphohydrolase"/>
    <property type="match status" value="1"/>
</dbReference>
<dbReference type="HOGENOM" id="CLU_037162_25_1_6"/>
<feature type="domain" description="Nudix hydrolase" evidence="4">
    <location>
        <begin position="1"/>
        <end position="126"/>
    </location>
</feature>
<accession>V8R771</accession>
<dbReference type="eggNOG" id="COG1051">
    <property type="taxonomic scope" value="Bacteria"/>
</dbReference>
<evidence type="ECO:0000256" key="2">
    <source>
        <dbReference type="ARBA" id="ARBA00022801"/>
    </source>
</evidence>
<evidence type="ECO:0000259" key="4">
    <source>
        <dbReference type="PROSITE" id="PS51462"/>
    </source>
</evidence>
<sequence length="128" mass="14752">MTRINRAIMKVRATVICEQDRHILLVRKPRHHWSLPGGKVEPGETRAAAAVRELQEETGLNAEDVLYLMDFQAGSTRHHVYEASVVNLDDVRPQNEIVDCIWYPLDAVHNLETNDATRRIVQAFQRRL</sequence>
<evidence type="ECO:0000256" key="1">
    <source>
        <dbReference type="ARBA" id="ARBA00001946"/>
    </source>
</evidence>
<protein>
    <submittedName>
        <fullName evidence="5">NUDIX hydrolase</fullName>
    </submittedName>
</protein>
<dbReference type="PROSITE" id="PS51462">
    <property type="entry name" value="NUDIX"/>
    <property type="match status" value="1"/>
</dbReference>
<dbReference type="InterPro" id="IPR020084">
    <property type="entry name" value="NUDIX_hydrolase_CS"/>
</dbReference>
<comment type="caution">
    <text evidence="5">The sequence shown here is derived from an EMBL/GenBank/DDBJ whole genome shotgun (WGS) entry which is preliminary data.</text>
</comment>